<sequence length="47" mass="5199">MFLAGCGYFSTKACLVLDARPVLLYLLFEIEFLFLTSNGGHAARELS</sequence>
<dbReference type="AlphaFoldDB" id="B6WTQ8"/>
<evidence type="ECO:0000313" key="1">
    <source>
        <dbReference type="EMBL" id="EEB33649.1"/>
    </source>
</evidence>
<protein>
    <submittedName>
        <fullName evidence="1">Uncharacterized protein</fullName>
    </submittedName>
</protein>
<reference evidence="1 2" key="2">
    <citation type="submission" date="2008-10" db="EMBL/GenBank/DDBJ databases">
        <authorList>
            <person name="Fulton L."/>
            <person name="Clifton S."/>
            <person name="Fulton B."/>
            <person name="Xu J."/>
            <person name="Minx P."/>
            <person name="Pepin K.H."/>
            <person name="Johnson M."/>
            <person name="Bhonagiri V."/>
            <person name="Nash W.E."/>
            <person name="Mardis E.R."/>
            <person name="Wilson R.K."/>
        </authorList>
    </citation>
    <scope>NUCLEOTIDE SEQUENCE [LARGE SCALE GENOMIC DNA]</scope>
    <source>
        <strain evidence="1 2">ATCC 29098</strain>
    </source>
</reference>
<dbReference type="Proteomes" id="UP000003676">
    <property type="component" value="Unassembled WGS sequence"/>
</dbReference>
<organism evidence="1 2">
    <name type="scientific">Desulfovibrio piger ATCC 29098</name>
    <dbReference type="NCBI Taxonomy" id="411464"/>
    <lineage>
        <taxon>Bacteria</taxon>
        <taxon>Pseudomonadati</taxon>
        <taxon>Thermodesulfobacteriota</taxon>
        <taxon>Desulfovibrionia</taxon>
        <taxon>Desulfovibrionales</taxon>
        <taxon>Desulfovibrionaceae</taxon>
        <taxon>Desulfovibrio</taxon>
    </lineage>
</organism>
<accession>B6WTQ8</accession>
<gene>
    <name evidence="1" type="ORF">DESPIG_01465</name>
</gene>
<dbReference type="EMBL" id="ABXU01000034">
    <property type="protein sequence ID" value="EEB33649.1"/>
    <property type="molecule type" value="Genomic_DNA"/>
</dbReference>
<name>B6WTQ8_9BACT</name>
<reference evidence="1 2" key="1">
    <citation type="submission" date="2008-10" db="EMBL/GenBank/DDBJ databases">
        <title>Draft genome sequence of Desulvovibrio piger (ATCC 29098).</title>
        <authorList>
            <person name="Sudarsanam P."/>
            <person name="Ley R."/>
            <person name="Guruge J."/>
            <person name="Turnbaugh P.J."/>
            <person name="Mahowald M."/>
            <person name="Liep D."/>
            <person name="Gordon J."/>
        </authorList>
    </citation>
    <scope>NUCLEOTIDE SEQUENCE [LARGE SCALE GENOMIC DNA]</scope>
    <source>
        <strain evidence="1 2">ATCC 29098</strain>
    </source>
</reference>
<dbReference type="HOGENOM" id="CLU_3167292_0_0_7"/>
<proteinExistence type="predicted"/>
<comment type="caution">
    <text evidence="1">The sequence shown here is derived from an EMBL/GenBank/DDBJ whole genome shotgun (WGS) entry which is preliminary data.</text>
</comment>
<evidence type="ECO:0000313" key="2">
    <source>
        <dbReference type="Proteomes" id="UP000003676"/>
    </source>
</evidence>